<dbReference type="AlphaFoldDB" id="A0A382PLA3"/>
<name>A0A382PLA3_9ZZZZ</name>
<protein>
    <recommendedName>
        <fullName evidence="2">N-acetyltransferase domain-containing protein</fullName>
    </recommendedName>
</protein>
<proteinExistence type="predicted"/>
<accession>A0A382PLA3</accession>
<feature type="non-terminal residue" evidence="1">
    <location>
        <position position="1"/>
    </location>
</feature>
<evidence type="ECO:0008006" key="2">
    <source>
        <dbReference type="Google" id="ProtNLM"/>
    </source>
</evidence>
<organism evidence="1">
    <name type="scientific">marine metagenome</name>
    <dbReference type="NCBI Taxonomy" id="408172"/>
    <lineage>
        <taxon>unclassified sequences</taxon>
        <taxon>metagenomes</taxon>
        <taxon>ecological metagenomes</taxon>
    </lineage>
</organism>
<reference evidence="1" key="1">
    <citation type="submission" date="2018-05" db="EMBL/GenBank/DDBJ databases">
        <authorList>
            <person name="Lanie J.A."/>
            <person name="Ng W.-L."/>
            <person name="Kazmierczak K.M."/>
            <person name="Andrzejewski T.M."/>
            <person name="Davidsen T.M."/>
            <person name="Wayne K.J."/>
            <person name="Tettelin H."/>
            <person name="Glass J.I."/>
            <person name="Rusch D."/>
            <person name="Podicherti R."/>
            <person name="Tsui H.-C.T."/>
            <person name="Winkler M.E."/>
        </authorList>
    </citation>
    <scope>NUCLEOTIDE SEQUENCE</scope>
</reference>
<dbReference type="EMBL" id="UINC01107387">
    <property type="protein sequence ID" value="SVC72721.1"/>
    <property type="molecule type" value="Genomic_DNA"/>
</dbReference>
<sequence>YGGRFFLRHGFVEGVISALPLTRQKSYDHQRKSTIYLKKL</sequence>
<evidence type="ECO:0000313" key="1">
    <source>
        <dbReference type="EMBL" id="SVC72721.1"/>
    </source>
</evidence>
<gene>
    <name evidence="1" type="ORF">METZ01_LOCUS325575</name>
</gene>